<evidence type="ECO:0000256" key="1">
    <source>
        <dbReference type="SAM" id="Phobius"/>
    </source>
</evidence>
<comment type="caution">
    <text evidence="2">The sequence shown here is derived from an EMBL/GenBank/DDBJ whole genome shotgun (WGS) entry which is preliminary data.</text>
</comment>
<feature type="non-terminal residue" evidence="2">
    <location>
        <position position="1"/>
    </location>
</feature>
<keyword evidence="3" id="KW-1185">Reference proteome</keyword>
<dbReference type="Proteomes" id="UP001233999">
    <property type="component" value="Unassembled WGS sequence"/>
</dbReference>
<dbReference type="EMBL" id="JASPKZ010009820">
    <property type="protein sequence ID" value="KAJ9575788.1"/>
    <property type="molecule type" value="Genomic_DNA"/>
</dbReference>
<protein>
    <submittedName>
        <fullName evidence="2">Uncharacterized protein</fullName>
    </submittedName>
</protein>
<feature type="non-terminal residue" evidence="2">
    <location>
        <position position="83"/>
    </location>
</feature>
<feature type="transmembrane region" description="Helical" evidence="1">
    <location>
        <begin position="21"/>
        <end position="42"/>
    </location>
</feature>
<dbReference type="AlphaFoldDB" id="A0AAD8E3E6"/>
<keyword evidence="1" id="KW-0812">Transmembrane</keyword>
<keyword evidence="1" id="KW-1133">Transmembrane helix</keyword>
<sequence>VVRNLCLLMYLKTRRDCLEMWILIFSYFYIYCLIIRLCYVIITEMELNPFLSGTTVKLNLDLSELLRIAPPLFNIIVPHRRRS</sequence>
<evidence type="ECO:0000313" key="3">
    <source>
        <dbReference type="Proteomes" id="UP001233999"/>
    </source>
</evidence>
<accession>A0AAD8E3E6</accession>
<proteinExistence type="predicted"/>
<gene>
    <name evidence="2" type="ORF">L9F63_007329</name>
</gene>
<reference evidence="2" key="1">
    <citation type="journal article" date="2023" name="IScience">
        <title>Live-bearing cockroach genome reveals convergent evolutionary mechanisms linked to viviparity in insects and beyond.</title>
        <authorList>
            <person name="Fouks B."/>
            <person name="Harrison M.C."/>
            <person name="Mikhailova A.A."/>
            <person name="Marchal E."/>
            <person name="English S."/>
            <person name="Carruthers M."/>
            <person name="Jennings E.C."/>
            <person name="Chiamaka E.L."/>
            <person name="Frigard R.A."/>
            <person name="Pippel M."/>
            <person name="Attardo G.M."/>
            <person name="Benoit J.B."/>
            <person name="Bornberg-Bauer E."/>
            <person name="Tobe S.S."/>
        </authorList>
    </citation>
    <scope>NUCLEOTIDE SEQUENCE</scope>
    <source>
        <strain evidence="2">Stay&amp;Tobe</strain>
    </source>
</reference>
<keyword evidence="1" id="KW-0472">Membrane</keyword>
<evidence type="ECO:0000313" key="2">
    <source>
        <dbReference type="EMBL" id="KAJ9575788.1"/>
    </source>
</evidence>
<name>A0AAD8E3E6_DIPPU</name>
<reference evidence="2" key="2">
    <citation type="submission" date="2023-05" db="EMBL/GenBank/DDBJ databases">
        <authorList>
            <person name="Fouks B."/>
        </authorList>
    </citation>
    <scope>NUCLEOTIDE SEQUENCE</scope>
    <source>
        <strain evidence="2">Stay&amp;Tobe</strain>
        <tissue evidence="2">Testes</tissue>
    </source>
</reference>
<organism evidence="2 3">
    <name type="scientific">Diploptera punctata</name>
    <name type="common">Pacific beetle cockroach</name>
    <dbReference type="NCBI Taxonomy" id="6984"/>
    <lineage>
        <taxon>Eukaryota</taxon>
        <taxon>Metazoa</taxon>
        <taxon>Ecdysozoa</taxon>
        <taxon>Arthropoda</taxon>
        <taxon>Hexapoda</taxon>
        <taxon>Insecta</taxon>
        <taxon>Pterygota</taxon>
        <taxon>Neoptera</taxon>
        <taxon>Polyneoptera</taxon>
        <taxon>Dictyoptera</taxon>
        <taxon>Blattodea</taxon>
        <taxon>Blaberoidea</taxon>
        <taxon>Blaberidae</taxon>
        <taxon>Diplopterinae</taxon>
        <taxon>Diploptera</taxon>
    </lineage>
</organism>